<dbReference type="Proteomes" id="UP000179037">
    <property type="component" value="Unassembled WGS sequence"/>
</dbReference>
<dbReference type="Pfam" id="PF00563">
    <property type="entry name" value="EAL"/>
    <property type="match status" value="1"/>
</dbReference>
<proteinExistence type="predicted"/>
<sequence>MGCEFSLDDFGTGLSSFGYLQTLKVDYPKIDGNFVHDMASNPINRAVVEAANQIGHAMGMQTIAAFVENDQILGVLYDIGVDFVQGCGVAKPAPTEEIVSAANQLVPRRSVGT</sequence>
<reference evidence="2 3" key="1">
    <citation type="journal article" date="2016" name="Nat. Commun.">
        <title>Thousands of microbial genomes shed light on interconnected biogeochemical processes in an aquifer system.</title>
        <authorList>
            <person name="Anantharaman K."/>
            <person name="Brown C.T."/>
            <person name="Hug L.A."/>
            <person name="Sharon I."/>
            <person name="Castelle C.J."/>
            <person name="Probst A.J."/>
            <person name="Thomas B.C."/>
            <person name="Singh A."/>
            <person name="Wilkins M.J."/>
            <person name="Karaoz U."/>
            <person name="Brodie E.L."/>
            <person name="Williams K.H."/>
            <person name="Hubbard S.S."/>
            <person name="Banfield J.F."/>
        </authorList>
    </citation>
    <scope>NUCLEOTIDE SEQUENCE [LARGE SCALE GENOMIC DNA]</scope>
</reference>
<dbReference type="STRING" id="1817768.A3A87_04660"/>
<dbReference type="InterPro" id="IPR035919">
    <property type="entry name" value="EAL_sf"/>
</dbReference>
<dbReference type="GO" id="GO:0071111">
    <property type="term" value="F:cyclic-guanylate-specific phosphodiesterase activity"/>
    <property type="evidence" value="ECO:0007669"/>
    <property type="project" value="InterPro"/>
</dbReference>
<dbReference type="CDD" id="cd01948">
    <property type="entry name" value="EAL"/>
    <property type="match status" value="1"/>
</dbReference>
<dbReference type="PANTHER" id="PTHR33121">
    <property type="entry name" value="CYCLIC DI-GMP PHOSPHODIESTERASE PDEF"/>
    <property type="match status" value="1"/>
</dbReference>
<dbReference type="PROSITE" id="PS50883">
    <property type="entry name" value="EAL"/>
    <property type="match status" value="1"/>
</dbReference>
<feature type="domain" description="EAL" evidence="1">
    <location>
        <begin position="1"/>
        <end position="106"/>
    </location>
</feature>
<organism evidence="2 3">
    <name type="scientific">Candidatus Muproteobacteria bacterium RIFCSPLOWO2_01_FULL_60_18</name>
    <dbReference type="NCBI Taxonomy" id="1817768"/>
    <lineage>
        <taxon>Bacteria</taxon>
        <taxon>Pseudomonadati</taxon>
        <taxon>Pseudomonadota</taxon>
        <taxon>Candidatus Muproteobacteria</taxon>
    </lineage>
</organism>
<dbReference type="Gene3D" id="3.20.20.450">
    <property type="entry name" value="EAL domain"/>
    <property type="match status" value="1"/>
</dbReference>
<evidence type="ECO:0000313" key="3">
    <source>
        <dbReference type="Proteomes" id="UP000179037"/>
    </source>
</evidence>
<comment type="caution">
    <text evidence="2">The sequence shown here is derived from an EMBL/GenBank/DDBJ whole genome shotgun (WGS) entry which is preliminary data.</text>
</comment>
<gene>
    <name evidence="2" type="ORF">A3A87_04660</name>
</gene>
<name>A0A1F6U1V4_9PROT</name>
<dbReference type="SUPFAM" id="SSF141868">
    <property type="entry name" value="EAL domain-like"/>
    <property type="match status" value="1"/>
</dbReference>
<dbReference type="PANTHER" id="PTHR33121:SF23">
    <property type="entry name" value="CYCLIC DI-GMP PHOSPHODIESTERASE PDEB"/>
    <property type="match status" value="1"/>
</dbReference>
<dbReference type="InterPro" id="IPR050706">
    <property type="entry name" value="Cyclic-di-GMP_PDE-like"/>
</dbReference>
<evidence type="ECO:0000313" key="2">
    <source>
        <dbReference type="EMBL" id="OGI51364.1"/>
    </source>
</evidence>
<accession>A0A1F6U1V4</accession>
<dbReference type="InterPro" id="IPR001633">
    <property type="entry name" value="EAL_dom"/>
</dbReference>
<protein>
    <recommendedName>
        <fullName evidence="1">EAL domain-containing protein</fullName>
    </recommendedName>
</protein>
<dbReference type="EMBL" id="MFTC01000043">
    <property type="protein sequence ID" value="OGI51364.1"/>
    <property type="molecule type" value="Genomic_DNA"/>
</dbReference>
<evidence type="ECO:0000259" key="1">
    <source>
        <dbReference type="PROSITE" id="PS50883"/>
    </source>
</evidence>
<dbReference type="AlphaFoldDB" id="A0A1F6U1V4"/>